<dbReference type="OrthoDB" id="5552842at2759"/>
<dbReference type="GO" id="GO:0000403">
    <property type="term" value="F:Y-form DNA binding"/>
    <property type="evidence" value="ECO:0007669"/>
    <property type="project" value="TreeGrafter"/>
</dbReference>
<dbReference type="GO" id="GO:0004520">
    <property type="term" value="F:DNA endonuclease activity"/>
    <property type="evidence" value="ECO:0007669"/>
    <property type="project" value="TreeGrafter"/>
</dbReference>
<name>A0A3M7M460_9PLEO</name>
<evidence type="ECO:0000259" key="2">
    <source>
        <dbReference type="Pfam" id="PF09159"/>
    </source>
</evidence>
<dbReference type="InterPro" id="IPR012337">
    <property type="entry name" value="RNaseH-like_sf"/>
</dbReference>
<dbReference type="CDD" id="cd16963">
    <property type="entry name" value="CCE1"/>
    <property type="match status" value="1"/>
</dbReference>
<dbReference type="InterPro" id="IPR015242">
    <property type="entry name" value="Ydc2_cat"/>
</dbReference>
<proteinExistence type="predicted"/>
<keyword evidence="3" id="KW-0238">DNA-binding</keyword>
<dbReference type="Proteomes" id="UP000265663">
    <property type="component" value="Unassembled WGS sequence"/>
</dbReference>
<sequence length="447" mass="49024">MAPKARTVVTAKALQALLTRIGAPSSGTKAILQARFLRELTQSRLSNHPKTASSQEPLAEKKKKKLRIMSIDMGIKNLAFCEAEISYPVKGSLDATMHVVRWDKINLVPTKKVDLESSLLVLDAENEEADMSMDKTADVDAEEEEDVQDPYSSATLSKTAYALVKNTILAADPDIILIEKQRWRSGGGSAVQQWTLRVNTLEGMLWAILHTLYAERMAMPKTSKKASSSSAQEEGLYSVFGVDPKRVGNYWLGEQDIERLARAEASSSSSSSRIPAADTHISDSDSDTEADTTPLPPPNIKKPSRSKAEKRAKIALLRTWLSSSSASTTTTSITTPKNPTPTLSFTIGPHAQPALQALLCSPPLKKKPLAQKRKTTPTTTDAKDVVVGPAEMKKLDDITDCFLQAAAWVSWEANRRQLCEVLGERWGRMKDDEGVVAELVRFMMDGE</sequence>
<feature type="region of interest" description="Disordered" evidence="1">
    <location>
        <begin position="263"/>
        <end position="308"/>
    </location>
</feature>
<evidence type="ECO:0000313" key="3">
    <source>
        <dbReference type="EMBL" id="RMZ69258.1"/>
    </source>
</evidence>
<dbReference type="GO" id="GO:0070336">
    <property type="term" value="F:flap-structured DNA binding"/>
    <property type="evidence" value="ECO:0007669"/>
    <property type="project" value="TreeGrafter"/>
</dbReference>
<dbReference type="SUPFAM" id="SSF53098">
    <property type="entry name" value="Ribonuclease H-like"/>
    <property type="match status" value="1"/>
</dbReference>
<dbReference type="AlphaFoldDB" id="A0A3M7M460"/>
<dbReference type="PANTHER" id="PTHR28072">
    <property type="entry name" value="CRUCIFORM CUTTING ENDONUCLEASE 1, MITOCHONDRIAL-RELATED"/>
    <property type="match status" value="1"/>
</dbReference>
<dbReference type="PANTHER" id="PTHR28072:SF1">
    <property type="entry name" value="CRUCIFORM CUTTING ENDONUCLEASE 1, MITOCHONDRIAL-RELATED"/>
    <property type="match status" value="1"/>
</dbReference>
<keyword evidence="4" id="KW-1185">Reference proteome</keyword>
<organism evidence="3 4">
    <name type="scientific">Pyrenophora seminiperda CCB06</name>
    <dbReference type="NCBI Taxonomy" id="1302712"/>
    <lineage>
        <taxon>Eukaryota</taxon>
        <taxon>Fungi</taxon>
        <taxon>Dikarya</taxon>
        <taxon>Ascomycota</taxon>
        <taxon>Pezizomycotina</taxon>
        <taxon>Dothideomycetes</taxon>
        <taxon>Pleosporomycetidae</taxon>
        <taxon>Pleosporales</taxon>
        <taxon>Pleosporineae</taxon>
        <taxon>Pleosporaceae</taxon>
        <taxon>Pyrenophora</taxon>
    </lineage>
</organism>
<gene>
    <name evidence="3" type="ORF">GMOD_00005986</name>
</gene>
<accession>A0A3M7M460</accession>
<evidence type="ECO:0000313" key="4">
    <source>
        <dbReference type="Proteomes" id="UP000265663"/>
    </source>
</evidence>
<dbReference type="InterPro" id="IPR036397">
    <property type="entry name" value="RNaseH_sf"/>
</dbReference>
<dbReference type="EMBL" id="KE747818">
    <property type="protein sequence ID" value="RMZ69258.1"/>
    <property type="molecule type" value="Genomic_DNA"/>
</dbReference>
<dbReference type="InterPro" id="IPR039197">
    <property type="entry name" value="Mrs1/Cce1"/>
</dbReference>
<evidence type="ECO:0000256" key="1">
    <source>
        <dbReference type="SAM" id="MobiDB-lite"/>
    </source>
</evidence>
<dbReference type="Pfam" id="PF09159">
    <property type="entry name" value="Ydc2-catalyt"/>
    <property type="match status" value="1"/>
</dbReference>
<reference evidence="3 4" key="1">
    <citation type="journal article" date="2014" name="PLoS ONE">
        <title>De novo Genome Assembly of the Fungal Plant Pathogen Pyrenophora semeniperda.</title>
        <authorList>
            <person name="Soliai M.M."/>
            <person name="Meyer S.E."/>
            <person name="Udall J.A."/>
            <person name="Elzinga D.E."/>
            <person name="Hermansen R.A."/>
            <person name="Bodily P.M."/>
            <person name="Hart A.A."/>
            <person name="Coleman C.E."/>
        </authorList>
    </citation>
    <scope>NUCLEOTIDE SEQUENCE [LARGE SCALE GENOMIC DNA]</scope>
    <source>
        <strain evidence="3 4">CCB06</strain>
        <tissue evidence="3">Mycelium</tissue>
    </source>
</reference>
<dbReference type="GO" id="GO:0005739">
    <property type="term" value="C:mitochondrion"/>
    <property type="evidence" value="ECO:0007669"/>
    <property type="project" value="TreeGrafter"/>
</dbReference>
<dbReference type="GO" id="GO:0000402">
    <property type="term" value="F:crossed form four-way junction DNA binding"/>
    <property type="evidence" value="ECO:0007669"/>
    <property type="project" value="TreeGrafter"/>
</dbReference>
<dbReference type="Gene3D" id="3.30.420.10">
    <property type="entry name" value="Ribonuclease H-like superfamily/Ribonuclease H"/>
    <property type="match status" value="1"/>
</dbReference>
<feature type="domain" description="Mitochondrial resolvase Ydc2 catalytic" evidence="2">
    <location>
        <begin position="68"/>
        <end position="418"/>
    </location>
</feature>
<protein>
    <submittedName>
        <fullName evidence="3">Dna-binding sap</fullName>
    </submittedName>
</protein>